<evidence type="ECO:0000313" key="2">
    <source>
        <dbReference type="Proteomes" id="UP000426246"/>
    </source>
</evidence>
<accession>A0A6B8RIT6</accession>
<keyword evidence="2" id="KW-1185">Reference proteome</keyword>
<dbReference type="PANTHER" id="PTHR30272:SF3">
    <property type="entry name" value="(3R)-HYDROXYMYRISTOYL-[ACYL CARRIER PROTEIN] DEHYDRATASE"/>
    <property type="match status" value="1"/>
</dbReference>
<evidence type="ECO:0000313" key="1">
    <source>
        <dbReference type="EMBL" id="QGQ95453.1"/>
    </source>
</evidence>
<dbReference type="KEGG" id="ppsc:EHS13_11445"/>
<organism evidence="1 2">
    <name type="scientific">Paenibacillus psychroresistens</name>
    <dbReference type="NCBI Taxonomy" id="1778678"/>
    <lineage>
        <taxon>Bacteria</taxon>
        <taxon>Bacillati</taxon>
        <taxon>Bacillota</taxon>
        <taxon>Bacilli</taxon>
        <taxon>Bacillales</taxon>
        <taxon>Paenibacillaceae</taxon>
        <taxon>Paenibacillus</taxon>
    </lineage>
</organism>
<name>A0A6B8RIT6_9BACL</name>
<sequence length="137" mass="15550">MIDIPSVIPHRYPFLFVDRVLEIESGKWAKGFKNVTRNEWFITEEINYVPSMIIVEALAQLGAFVSQKGEKGLGFLSSFKGIEFLGKAYPGDRIDLYYEVIKNRRGFVIGRGEASIGSTVIVRAEEIMVFVQSERNL</sequence>
<dbReference type="RefSeq" id="WP_155700490.1">
    <property type="nucleotide sequence ID" value="NZ_CP034235.1"/>
</dbReference>
<dbReference type="Pfam" id="PF07977">
    <property type="entry name" value="FabA"/>
    <property type="match status" value="1"/>
</dbReference>
<gene>
    <name evidence="1" type="ORF">EHS13_11445</name>
</gene>
<proteinExistence type="predicted"/>
<dbReference type="OrthoDB" id="9772788at2"/>
<reference evidence="2" key="1">
    <citation type="submission" date="2018-11" db="EMBL/GenBank/DDBJ databases">
        <title>Complete genome sequence of Paenibacillus sp. ML311-T8.</title>
        <authorList>
            <person name="Nam Y.-D."/>
            <person name="Kang J."/>
            <person name="Chung W.-H."/>
            <person name="Park Y.S."/>
        </authorList>
    </citation>
    <scope>NUCLEOTIDE SEQUENCE [LARGE SCALE GENOMIC DNA]</scope>
    <source>
        <strain evidence="2">ML311-T8</strain>
    </source>
</reference>
<dbReference type="Proteomes" id="UP000426246">
    <property type="component" value="Chromosome"/>
</dbReference>
<dbReference type="InterPro" id="IPR013114">
    <property type="entry name" value="FabA_FabZ"/>
</dbReference>
<dbReference type="CDD" id="cd01288">
    <property type="entry name" value="FabZ"/>
    <property type="match status" value="1"/>
</dbReference>
<dbReference type="SUPFAM" id="SSF54637">
    <property type="entry name" value="Thioesterase/thiol ester dehydrase-isomerase"/>
    <property type="match status" value="1"/>
</dbReference>
<dbReference type="EMBL" id="CP034235">
    <property type="protein sequence ID" value="QGQ95453.1"/>
    <property type="molecule type" value="Genomic_DNA"/>
</dbReference>
<dbReference type="AlphaFoldDB" id="A0A6B8RIT6"/>
<dbReference type="Gene3D" id="3.10.129.10">
    <property type="entry name" value="Hotdog Thioesterase"/>
    <property type="match status" value="1"/>
</dbReference>
<protein>
    <submittedName>
        <fullName evidence="1">Beta-hydroxyacyl-ACP dehydratase</fullName>
    </submittedName>
</protein>
<dbReference type="InterPro" id="IPR029069">
    <property type="entry name" value="HotDog_dom_sf"/>
</dbReference>
<dbReference type="PANTHER" id="PTHR30272">
    <property type="entry name" value="3-HYDROXYACYL-[ACYL-CARRIER-PROTEIN] DEHYDRATASE"/>
    <property type="match status" value="1"/>
</dbReference>